<gene>
    <name evidence="1" type="ORF">DEAC_c23670</name>
</gene>
<protein>
    <submittedName>
        <fullName evidence="1">Uncharacterized protein</fullName>
    </submittedName>
</protein>
<dbReference type="AlphaFoldDB" id="A0A0J1FR17"/>
<organism evidence="1 2">
    <name type="scientific">Desulfosporosinus acididurans</name>
    <dbReference type="NCBI Taxonomy" id="476652"/>
    <lineage>
        <taxon>Bacteria</taxon>
        <taxon>Bacillati</taxon>
        <taxon>Bacillota</taxon>
        <taxon>Clostridia</taxon>
        <taxon>Eubacteriales</taxon>
        <taxon>Desulfitobacteriaceae</taxon>
        <taxon>Desulfosporosinus</taxon>
    </lineage>
</organism>
<sequence>MNGYKETQDGDYIVRTYDNGAQIRSLAPDGKEPGIIQIPDTIPKNNTSDDLTTLMTAVADLYSALVAAGVIKNG</sequence>
<keyword evidence="2" id="KW-1185">Reference proteome</keyword>
<comment type="caution">
    <text evidence="1">The sequence shown here is derived from an EMBL/GenBank/DDBJ whole genome shotgun (WGS) entry which is preliminary data.</text>
</comment>
<accession>A0A0J1FR17</accession>
<dbReference type="Proteomes" id="UP000036356">
    <property type="component" value="Unassembled WGS sequence"/>
</dbReference>
<proteinExistence type="predicted"/>
<dbReference type="EMBL" id="LDZY01000007">
    <property type="protein sequence ID" value="KLU65737.1"/>
    <property type="molecule type" value="Genomic_DNA"/>
</dbReference>
<reference evidence="1 2" key="1">
    <citation type="submission" date="2015-06" db="EMBL/GenBank/DDBJ databases">
        <title>Draft genome of the moderately acidophilic sulfate reducer Candidatus Desulfosporosinus acididurans strain M1.</title>
        <authorList>
            <person name="Poehlein A."/>
            <person name="Petzsch P."/>
            <person name="Johnson B.D."/>
            <person name="Schloemann M."/>
            <person name="Daniel R."/>
            <person name="Muehling M."/>
        </authorList>
    </citation>
    <scope>NUCLEOTIDE SEQUENCE [LARGE SCALE GENOMIC DNA]</scope>
    <source>
        <strain evidence="1 2">M1</strain>
    </source>
</reference>
<dbReference type="RefSeq" id="WP_047810217.1">
    <property type="nucleotide sequence ID" value="NZ_LDZY01000007.1"/>
</dbReference>
<dbReference type="PATRIC" id="fig|476652.3.peg.2460"/>
<dbReference type="STRING" id="476652.DEAC_c23670"/>
<evidence type="ECO:0000313" key="1">
    <source>
        <dbReference type="EMBL" id="KLU65737.1"/>
    </source>
</evidence>
<name>A0A0J1FR17_9FIRM</name>
<evidence type="ECO:0000313" key="2">
    <source>
        <dbReference type="Proteomes" id="UP000036356"/>
    </source>
</evidence>